<dbReference type="Pfam" id="PF14215">
    <property type="entry name" value="bHLH-MYC_N"/>
    <property type="match status" value="1"/>
</dbReference>
<dbReference type="InterPro" id="IPR036638">
    <property type="entry name" value="HLH_DNA-bd_sf"/>
</dbReference>
<feature type="domain" description="ADF-H" evidence="12">
    <location>
        <begin position="660"/>
        <end position="792"/>
    </location>
</feature>
<protein>
    <submittedName>
        <fullName evidence="13">Uncharacterized protein</fullName>
    </submittedName>
</protein>
<feature type="region of interest" description="Disordered" evidence="10">
    <location>
        <begin position="540"/>
        <end position="562"/>
    </location>
</feature>
<dbReference type="PROSITE" id="PS50888">
    <property type="entry name" value="BHLH"/>
    <property type="match status" value="1"/>
</dbReference>
<name>A0A9E7EMS4_9LILI</name>
<keyword evidence="5" id="KW-0010">Activator</keyword>
<comment type="similarity">
    <text evidence="2">Belongs to the bHLH protein family.</text>
</comment>
<accession>A0A9E7EMS4</accession>
<evidence type="ECO:0000256" key="1">
    <source>
        <dbReference type="ARBA" id="ARBA00004123"/>
    </source>
</evidence>
<comment type="subcellular location">
    <subcellularLocation>
        <location evidence="1">Nucleus</location>
    </subcellularLocation>
</comment>
<dbReference type="OrthoDB" id="690068at2759"/>
<dbReference type="CDD" id="cd11286">
    <property type="entry name" value="ADF_cofilin_like"/>
    <property type="match status" value="1"/>
</dbReference>
<feature type="region of interest" description="Disordered" evidence="10">
    <location>
        <begin position="238"/>
        <end position="257"/>
    </location>
</feature>
<feature type="compositionally biased region" description="Acidic residues" evidence="10">
    <location>
        <begin position="246"/>
        <end position="257"/>
    </location>
</feature>
<dbReference type="InterPro" id="IPR017904">
    <property type="entry name" value="ADF/Cofilin"/>
</dbReference>
<evidence type="ECO:0000259" key="12">
    <source>
        <dbReference type="PROSITE" id="PS51263"/>
    </source>
</evidence>
<dbReference type="Pfam" id="PF22754">
    <property type="entry name" value="bHLH-TF_ACT-like_plant"/>
    <property type="match status" value="1"/>
</dbReference>
<dbReference type="SMART" id="SM00353">
    <property type="entry name" value="HLH"/>
    <property type="match status" value="1"/>
</dbReference>
<dbReference type="InterPro" id="IPR011598">
    <property type="entry name" value="bHLH_dom"/>
</dbReference>
<dbReference type="InterPro" id="IPR029006">
    <property type="entry name" value="ADF-H/Gelsolin-like_dom_sf"/>
</dbReference>
<dbReference type="SMART" id="SM00102">
    <property type="entry name" value="ADF"/>
    <property type="match status" value="1"/>
</dbReference>
<dbReference type="FunFam" id="3.40.20.10:FF:000025">
    <property type="entry name" value="Actin-depolymerizing factor 2"/>
    <property type="match status" value="1"/>
</dbReference>
<dbReference type="AlphaFoldDB" id="A0A9E7EMS4"/>
<keyword evidence="7" id="KW-0009">Actin-binding</keyword>
<dbReference type="GO" id="GO:0046983">
    <property type="term" value="F:protein dimerization activity"/>
    <property type="evidence" value="ECO:0007669"/>
    <property type="project" value="InterPro"/>
</dbReference>
<dbReference type="EMBL" id="CP097503">
    <property type="protein sequence ID" value="URD78693.1"/>
    <property type="molecule type" value="Genomic_DNA"/>
</dbReference>
<dbReference type="GO" id="GO:0030042">
    <property type="term" value="P:actin filament depolymerization"/>
    <property type="evidence" value="ECO:0007669"/>
    <property type="project" value="InterPro"/>
</dbReference>
<evidence type="ECO:0000256" key="9">
    <source>
        <dbReference type="ARBA" id="ARBA00059193"/>
    </source>
</evidence>
<proteinExistence type="inferred from homology"/>
<dbReference type="GO" id="GO:0005634">
    <property type="term" value="C:nucleus"/>
    <property type="evidence" value="ECO:0007669"/>
    <property type="project" value="UniProtKB-SubCell"/>
</dbReference>
<feature type="compositionally biased region" description="Basic and acidic residues" evidence="10">
    <location>
        <begin position="540"/>
        <end position="555"/>
    </location>
</feature>
<dbReference type="GO" id="GO:0015629">
    <property type="term" value="C:actin cytoskeleton"/>
    <property type="evidence" value="ECO:0007669"/>
    <property type="project" value="InterPro"/>
</dbReference>
<keyword evidence="4" id="KW-0805">Transcription regulation</keyword>
<dbReference type="PROSITE" id="PS51263">
    <property type="entry name" value="ADF_H"/>
    <property type="match status" value="1"/>
</dbReference>
<keyword evidence="6" id="KW-0804">Transcription</keyword>
<organism evidence="13 14">
    <name type="scientific">Musa troglodytarum</name>
    <name type="common">fe'i banana</name>
    <dbReference type="NCBI Taxonomy" id="320322"/>
    <lineage>
        <taxon>Eukaryota</taxon>
        <taxon>Viridiplantae</taxon>
        <taxon>Streptophyta</taxon>
        <taxon>Embryophyta</taxon>
        <taxon>Tracheophyta</taxon>
        <taxon>Spermatophyta</taxon>
        <taxon>Magnoliopsida</taxon>
        <taxon>Liliopsida</taxon>
        <taxon>Zingiberales</taxon>
        <taxon>Musaceae</taxon>
        <taxon>Musa</taxon>
    </lineage>
</organism>
<sequence>MAVDPEMRDELPEKPLRRQLAATVRTIQWSYAIFWSTSARQPGVLAWSDGYYNGDIKTRKTTQSVELKADQMGLQRSEQLRELYESLSAGDSNQQMRRPCASLSPEDLTHTEWYYLVCMSFTFTLGQGLPGKAFANNQHVWLSNAQFADSRIFSRSLLAKTVACIPFMGGVLELGTTESVSSNQLFLRKISAKSLRTEGINVSPDLTLLVLKILEDAAVVTQITSFFWELPLPVCSEQSMSSPQMADDDDDDDDDVDDVGTSMALEDQNLITDHPIRCPFALHSFAPSEQREAVHDKAEELHSDHRCDCSPGDSFQTQQLEDMLETEGLNCVSQTQNRQFGDDELISLNSNKHASMSVIRASSAVGERTRHPMLDNSKHVLLDLDAGDSHYANTVATILRSSKPVRSVSCFLKVSRKSNFMVWRRGMTTPKPFTGAPQKLLKKMLMDGEWLRGGHQPKCQEGNEPKAWRLGESGTGHVLSERRSREKLNEKFLVLQSLIPSVTKVVDKASILGDTIEYLKDMERRVQELESCRESSLELDAKNRRKHPDVAERTSDNYGSKEMMANGRKSCSIKRKTCDAGETEAEHHWVLSRDGPIDVIVTMKEEEVVVEIHCPWRECLLLEIVESVSNFHLDPLSVQSSTVDGVLALIVKSKANSASGMAVNDECKLKFLELKAKRNFRFIVFKIDEKIQQVMVEKLGQPGETYDDFTASLPADECRYAVFDFDFVTDEHCQKSKIFFISWSPDTSRVRSKMLYASSKDRFKRELDGIQVELQATDPSEMSLDIVKGRAL</sequence>
<dbReference type="Proteomes" id="UP001055439">
    <property type="component" value="Chromosome 10"/>
</dbReference>
<evidence type="ECO:0000313" key="14">
    <source>
        <dbReference type="Proteomes" id="UP001055439"/>
    </source>
</evidence>
<gene>
    <name evidence="13" type="ORF">MUK42_19051</name>
</gene>
<dbReference type="InterPro" id="IPR002108">
    <property type="entry name" value="ADF-H"/>
</dbReference>
<evidence type="ECO:0000256" key="10">
    <source>
        <dbReference type="SAM" id="MobiDB-lite"/>
    </source>
</evidence>
<evidence type="ECO:0000256" key="4">
    <source>
        <dbReference type="ARBA" id="ARBA00023015"/>
    </source>
</evidence>
<evidence type="ECO:0000256" key="7">
    <source>
        <dbReference type="ARBA" id="ARBA00023203"/>
    </source>
</evidence>
<dbReference type="PANTHER" id="PTHR46266:SF3">
    <property type="entry name" value="TRANSCRIPTION FACTOR EGL1"/>
    <property type="match status" value="1"/>
</dbReference>
<dbReference type="GO" id="GO:0003779">
    <property type="term" value="F:actin binding"/>
    <property type="evidence" value="ECO:0007669"/>
    <property type="project" value="UniProtKB-KW"/>
</dbReference>
<dbReference type="InterPro" id="IPR054502">
    <property type="entry name" value="bHLH-TF_ACT-like_plant"/>
</dbReference>
<dbReference type="Pfam" id="PF00241">
    <property type="entry name" value="Cofilin_ADF"/>
    <property type="match status" value="1"/>
</dbReference>
<reference evidence="13" key="1">
    <citation type="submission" date="2022-05" db="EMBL/GenBank/DDBJ databases">
        <title>The Musa troglodytarum L. genome provides insights into the mechanism of non-climacteric behaviour and enrichment of carotenoids.</title>
        <authorList>
            <person name="Wang J."/>
        </authorList>
    </citation>
    <scope>NUCLEOTIDE SEQUENCE</scope>
    <source>
        <tissue evidence="13">Leaf</tissue>
    </source>
</reference>
<dbReference type="Gene3D" id="4.10.280.10">
    <property type="entry name" value="Helix-loop-helix DNA-binding domain"/>
    <property type="match status" value="1"/>
</dbReference>
<dbReference type="PANTHER" id="PTHR46266">
    <property type="entry name" value="TRANSCRIPTION FACTOR TT8"/>
    <property type="match status" value="1"/>
</dbReference>
<evidence type="ECO:0000256" key="3">
    <source>
        <dbReference type="ARBA" id="ARBA00006844"/>
    </source>
</evidence>
<keyword evidence="8" id="KW-0539">Nucleus</keyword>
<evidence type="ECO:0000256" key="5">
    <source>
        <dbReference type="ARBA" id="ARBA00023159"/>
    </source>
</evidence>
<dbReference type="Gene3D" id="3.40.20.10">
    <property type="entry name" value="Severin"/>
    <property type="match status" value="1"/>
</dbReference>
<feature type="domain" description="BHLH" evidence="11">
    <location>
        <begin position="472"/>
        <end position="522"/>
    </location>
</feature>
<evidence type="ECO:0000256" key="2">
    <source>
        <dbReference type="ARBA" id="ARBA00005510"/>
    </source>
</evidence>
<keyword evidence="14" id="KW-1185">Reference proteome</keyword>
<evidence type="ECO:0000313" key="13">
    <source>
        <dbReference type="EMBL" id="URD78693.1"/>
    </source>
</evidence>
<evidence type="ECO:0000259" key="11">
    <source>
        <dbReference type="PROSITE" id="PS50888"/>
    </source>
</evidence>
<evidence type="ECO:0000256" key="8">
    <source>
        <dbReference type="ARBA" id="ARBA00023242"/>
    </source>
</evidence>
<comment type="function">
    <text evidence="9">Actin-depolymerizing protein. Severs actin filaments (F-actin) and binds to actin monomers.</text>
</comment>
<dbReference type="InterPro" id="IPR025610">
    <property type="entry name" value="MYC/MYB_N"/>
</dbReference>
<dbReference type="SUPFAM" id="SSF55753">
    <property type="entry name" value="Actin depolymerizing proteins"/>
    <property type="match status" value="1"/>
</dbReference>
<dbReference type="Pfam" id="PF00010">
    <property type="entry name" value="HLH"/>
    <property type="match status" value="1"/>
</dbReference>
<evidence type="ECO:0000256" key="6">
    <source>
        <dbReference type="ARBA" id="ARBA00023163"/>
    </source>
</evidence>
<dbReference type="SUPFAM" id="SSF47459">
    <property type="entry name" value="HLH, helix-loop-helix DNA-binding domain"/>
    <property type="match status" value="1"/>
</dbReference>
<comment type="similarity">
    <text evidence="3">Belongs to the actin-binding proteins ADF family.</text>
</comment>